<dbReference type="InterPro" id="IPR051573">
    <property type="entry name" value="Ankyrin-SOCS_box_domain"/>
</dbReference>
<name>A0AAV7I0C0_COTGL</name>
<evidence type="ECO:0000256" key="1">
    <source>
        <dbReference type="ARBA" id="ARBA00005949"/>
    </source>
</evidence>
<dbReference type="Pfam" id="PF12796">
    <property type="entry name" value="Ank_2"/>
    <property type="match status" value="1"/>
</dbReference>
<keyword evidence="6" id="KW-1185">Reference proteome</keyword>
<accession>A0AAV7I0C0</accession>
<dbReference type="SUPFAM" id="SSF48403">
    <property type="entry name" value="Ankyrin repeat"/>
    <property type="match status" value="1"/>
</dbReference>
<evidence type="ECO:0000256" key="3">
    <source>
        <dbReference type="ARBA" id="ARBA00023043"/>
    </source>
</evidence>
<reference evidence="5 6" key="1">
    <citation type="journal article" date="2021" name="J. Hered.">
        <title>A chromosome-level genome assembly of the parasitoid wasp, Cotesia glomerata (Hymenoptera: Braconidae).</title>
        <authorList>
            <person name="Pinto B.J."/>
            <person name="Weis J.J."/>
            <person name="Gamble T."/>
            <person name="Ode P.J."/>
            <person name="Paul R."/>
            <person name="Zaspel J.M."/>
        </authorList>
    </citation>
    <scope>NUCLEOTIDE SEQUENCE [LARGE SCALE GENOMIC DNA]</scope>
    <source>
        <strain evidence="5">CgM1</strain>
    </source>
</reference>
<keyword evidence="2" id="KW-0677">Repeat</keyword>
<dbReference type="InterPro" id="IPR002110">
    <property type="entry name" value="Ankyrin_rpt"/>
</dbReference>
<dbReference type="Gene3D" id="1.25.40.20">
    <property type="entry name" value="Ankyrin repeat-containing domain"/>
    <property type="match status" value="1"/>
</dbReference>
<comment type="similarity">
    <text evidence="1">Belongs to the ankyrin SOCS box (ASB) family.</text>
</comment>
<feature type="repeat" description="ANK" evidence="4">
    <location>
        <begin position="63"/>
        <end position="92"/>
    </location>
</feature>
<protein>
    <recommendedName>
        <fullName evidence="7">Ankyrin repeat domain-containing protein</fullName>
    </recommendedName>
</protein>
<dbReference type="PANTHER" id="PTHR24136">
    <property type="entry name" value="SOWAH (DROSOPHILA) HOMOLOG"/>
    <property type="match status" value="1"/>
</dbReference>
<dbReference type="PROSITE" id="PS50297">
    <property type="entry name" value="ANK_REP_REGION"/>
    <property type="match status" value="2"/>
</dbReference>
<evidence type="ECO:0000256" key="2">
    <source>
        <dbReference type="ARBA" id="ARBA00022737"/>
    </source>
</evidence>
<dbReference type="PROSITE" id="PS50088">
    <property type="entry name" value="ANK_REPEAT"/>
    <property type="match status" value="2"/>
</dbReference>
<proteinExistence type="inferred from homology"/>
<dbReference type="SMART" id="SM00248">
    <property type="entry name" value="ANK"/>
    <property type="match status" value="4"/>
</dbReference>
<dbReference type="GO" id="GO:0016567">
    <property type="term" value="P:protein ubiquitination"/>
    <property type="evidence" value="ECO:0007669"/>
    <property type="project" value="TreeGrafter"/>
</dbReference>
<keyword evidence="3 4" id="KW-0040">ANK repeat</keyword>
<gene>
    <name evidence="5" type="ORF">KQX54_003120</name>
</gene>
<dbReference type="InterPro" id="IPR036770">
    <property type="entry name" value="Ankyrin_rpt-contain_sf"/>
</dbReference>
<dbReference type="EMBL" id="JAHXZJ010002609">
    <property type="protein sequence ID" value="KAH0539254.1"/>
    <property type="molecule type" value="Genomic_DNA"/>
</dbReference>
<dbReference type="PANTHER" id="PTHR24136:SF15">
    <property type="entry name" value="ANK_REP_REGION DOMAIN-CONTAINING PROTEIN"/>
    <property type="match status" value="1"/>
</dbReference>
<sequence length="175" mass="20028">MRVNTNNLLSIIKGIMGENTTLYYKMCEIPMLQLAIFFDDQQFIEHLLSQGVDINQKSKLWGTALHQAVKMQKYKLIKKLAKAGADLSARDSQNRDFTPLHIAVEDNCYKITKVLVNYGADVKIVSTNKDNFGDSPLQIALRSKNEKMINLLLKNIKDSRDKLTYRSLKALMKDF</sequence>
<evidence type="ECO:0008006" key="7">
    <source>
        <dbReference type="Google" id="ProtNLM"/>
    </source>
</evidence>
<comment type="caution">
    <text evidence="5">The sequence shown here is derived from an EMBL/GenBank/DDBJ whole genome shotgun (WGS) entry which is preliminary data.</text>
</comment>
<evidence type="ECO:0000256" key="4">
    <source>
        <dbReference type="PROSITE-ProRule" id="PRU00023"/>
    </source>
</evidence>
<dbReference type="GO" id="GO:0045732">
    <property type="term" value="P:positive regulation of protein catabolic process"/>
    <property type="evidence" value="ECO:0007669"/>
    <property type="project" value="TreeGrafter"/>
</dbReference>
<feature type="repeat" description="ANK" evidence="4">
    <location>
        <begin position="95"/>
        <end position="127"/>
    </location>
</feature>
<dbReference type="AlphaFoldDB" id="A0AAV7I0C0"/>
<evidence type="ECO:0000313" key="6">
    <source>
        <dbReference type="Proteomes" id="UP000826195"/>
    </source>
</evidence>
<dbReference type="Proteomes" id="UP000826195">
    <property type="component" value="Unassembled WGS sequence"/>
</dbReference>
<evidence type="ECO:0000313" key="5">
    <source>
        <dbReference type="EMBL" id="KAH0539254.1"/>
    </source>
</evidence>
<organism evidence="5 6">
    <name type="scientific">Cotesia glomerata</name>
    <name type="common">Lepidopteran parasitic wasp</name>
    <name type="synonym">Apanteles glomeratus</name>
    <dbReference type="NCBI Taxonomy" id="32391"/>
    <lineage>
        <taxon>Eukaryota</taxon>
        <taxon>Metazoa</taxon>
        <taxon>Ecdysozoa</taxon>
        <taxon>Arthropoda</taxon>
        <taxon>Hexapoda</taxon>
        <taxon>Insecta</taxon>
        <taxon>Pterygota</taxon>
        <taxon>Neoptera</taxon>
        <taxon>Endopterygota</taxon>
        <taxon>Hymenoptera</taxon>
        <taxon>Apocrita</taxon>
        <taxon>Ichneumonoidea</taxon>
        <taxon>Braconidae</taxon>
        <taxon>Microgastrinae</taxon>
        <taxon>Cotesia</taxon>
    </lineage>
</organism>